<gene>
    <name evidence="2" type="ORF">GCM10011607_02030</name>
</gene>
<organism evidence="2 3">
    <name type="scientific">Shewanella inventionis</name>
    <dbReference type="NCBI Taxonomy" id="1738770"/>
    <lineage>
        <taxon>Bacteria</taxon>
        <taxon>Pseudomonadati</taxon>
        <taxon>Pseudomonadota</taxon>
        <taxon>Gammaproteobacteria</taxon>
        <taxon>Alteromonadales</taxon>
        <taxon>Shewanellaceae</taxon>
        <taxon>Shewanella</taxon>
    </lineage>
</organism>
<sequence>MWLKSFAAFIWGLLLAVCLALLLFRLLPVAADIKLFVGMMLGFCLWVAVMIYCYSRNNAKAASVVCGRWFAVTAAANVLLFYIPVY</sequence>
<dbReference type="Proteomes" id="UP000617555">
    <property type="component" value="Unassembled WGS sequence"/>
</dbReference>
<feature type="transmembrane region" description="Helical" evidence="1">
    <location>
        <begin position="33"/>
        <end position="54"/>
    </location>
</feature>
<keyword evidence="3" id="KW-1185">Reference proteome</keyword>
<keyword evidence="1" id="KW-0812">Transmembrane</keyword>
<dbReference type="EMBL" id="BMII01000001">
    <property type="protein sequence ID" value="GGB45552.1"/>
    <property type="molecule type" value="Genomic_DNA"/>
</dbReference>
<comment type="caution">
    <text evidence="2">The sequence shown here is derived from an EMBL/GenBank/DDBJ whole genome shotgun (WGS) entry which is preliminary data.</text>
</comment>
<dbReference type="RefSeq" id="WP_188735981.1">
    <property type="nucleotide sequence ID" value="NZ_BMII01000001.1"/>
</dbReference>
<accession>A0ABQ1IM93</accession>
<protein>
    <submittedName>
        <fullName evidence="2">Uncharacterized protein</fullName>
    </submittedName>
</protein>
<evidence type="ECO:0000313" key="3">
    <source>
        <dbReference type="Proteomes" id="UP000617555"/>
    </source>
</evidence>
<proteinExistence type="predicted"/>
<feature type="transmembrane region" description="Helical" evidence="1">
    <location>
        <begin position="66"/>
        <end position="85"/>
    </location>
</feature>
<evidence type="ECO:0000256" key="1">
    <source>
        <dbReference type="SAM" id="Phobius"/>
    </source>
</evidence>
<name>A0ABQ1IM93_9GAMM</name>
<reference evidence="3" key="1">
    <citation type="journal article" date="2019" name="Int. J. Syst. Evol. Microbiol.">
        <title>The Global Catalogue of Microorganisms (GCM) 10K type strain sequencing project: providing services to taxonomists for standard genome sequencing and annotation.</title>
        <authorList>
            <consortium name="The Broad Institute Genomics Platform"/>
            <consortium name="The Broad Institute Genome Sequencing Center for Infectious Disease"/>
            <person name="Wu L."/>
            <person name="Ma J."/>
        </authorList>
    </citation>
    <scope>NUCLEOTIDE SEQUENCE [LARGE SCALE GENOMIC DNA]</scope>
    <source>
        <strain evidence="3">CGMCC 1.15339</strain>
    </source>
</reference>
<evidence type="ECO:0000313" key="2">
    <source>
        <dbReference type="EMBL" id="GGB45552.1"/>
    </source>
</evidence>
<keyword evidence="1" id="KW-0472">Membrane</keyword>
<keyword evidence="1" id="KW-1133">Transmembrane helix</keyword>
<feature type="transmembrane region" description="Helical" evidence="1">
    <location>
        <begin position="7"/>
        <end position="27"/>
    </location>
</feature>